<dbReference type="Proteomes" id="UP001238163">
    <property type="component" value="Unassembled WGS sequence"/>
</dbReference>
<dbReference type="InterPro" id="IPR017508">
    <property type="entry name" value="HipA_N1"/>
</dbReference>
<dbReference type="PANTHER" id="PTHR37419:SF1">
    <property type="entry name" value="SERINE_THREONINE-PROTEIN KINASE TOXIN HIPA"/>
    <property type="match status" value="1"/>
</dbReference>
<dbReference type="Pfam" id="PF07804">
    <property type="entry name" value="HipA_C"/>
    <property type="match status" value="1"/>
</dbReference>
<evidence type="ECO:0000313" key="6">
    <source>
        <dbReference type="EMBL" id="MDQ0290066.1"/>
    </source>
</evidence>
<comment type="caution">
    <text evidence="6">The sequence shown here is derived from an EMBL/GenBank/DDBJ whole genome shotgun (WGS) entry which is preliminary data.</text>
</comment>
<evidence type="ECO:0000256" key="1">
    <source>
        <dbReference type="ARBA" id="ARBA00010164"/>
    </source>
</evidence>
<dbReference type="AlphaFoldDB" id="A0AAE4ANW0"/>
<keyword evidence="2 6" id="KW-0808">Transferase</keyword>
<dbReference type="EMBL" id="JAUSVL010000001">
    <property type="protein sequence ID" value="MDQ0290066.1"/>
    <property type="molecule type" value="Genomic_DNA"/>
</dbReference>
<keyword evidence="7" id="KW-1185">Reference proteome</keyword>
<accession>A0AAE4ANW0</accession>
<evidence type="ECO:0000256" key="3">
    <source>
        <dbReference type="ARBA" id="ARBA00022777"/>
    </source>
</evidence>
<dbReference type="RefSeq" id="WP_307261489.1">
    <property type="nucleotide sequence ID" value="NZ_JAUSVL010000001.1"/>
</dbReference>
<dbReference type="NCBIfam" id="TIGR03071">
    <property type="entry name" value="couple_hipA"/>
    <property type="match status" value="1"/>
</dbReference>
<keyword evidence="3 6" id="KW-0418">Kinase</keyword>
<gene>
    <name evidence="6" type="ORF">J3R75_002173</name>
</gene>
<feature type="domain" description="HipA-like C-terminal" evidence="4">
    <location>
        <begin position="147"/>
        <end position="372"/>
    </location>
</feature>
<dbReference type="CDD" id="cd17793">
    <property type="entry name" value="HipA"/>
    <property type="match status" value="1"/>
</dbReference>
<reference evidence="6" key="1">
    <citation type="submission" date="2023-07" db="EMBL/GenBank/DDBJ databases">
        <title>Genomic Encyclopedia of Type Strains, Phase IV (KMG-IV): sequencing the most valuable type-strain genomes for metagenomic binning, comparative biology and taxonomic classification.</title>
        <authorList>
            <person name="Goeker M."/>
        </authorList>
    </citation>
    <scope>NUCLEOTIDE SEQUENCE</scope>
    <source>
        <strain evidence="6">DSM 24202</strain>
    </source>
</reference>
<dbReference type="GO" id="GO:0004674">
    <property type="term" value="F:protein serine/threonine kinase activity"/>
    <property type="evidence" value="ECO:0007669"/>
    <property type="project" value="UniProtKB-EC"/>
</dbReference>
<evidence type="ECO:0000259" key="4">
    <source>
        <dbReference type="Pfam" id="PF07804"/>
    </source>
</evidence>
<feature type="domain" description="HipA N-terminal subdomain 1" evidence="5">
    <location>
        <begin position="4"/>
        <end position="101"/>
    </location>
</feature>
<proteinExistence type="inferred from homology"/>
<dbReference type="InterPro" id="IPR052028">
    <property type="entry name" value="HipA_Ser/Thr_kinase"/>
</dbReference>
<dbReference type="Gene3D" id="1.10.1070.20">
    <property type="match status" value="1"/>
</dbReference>
<organism evidence="6 7">
    <name type="scientific">Oligosphaera ethanolica</name>
    <dbReference type="NCBI Taxonomy" id="760260"/>
    <lineage>
        <taxon>Bacteria</taxon>
        <taxon>Pseudomonadati</taxon>
        <taxon>Lentisphaerota</taxon>
        <taxon>Oligosphaeria</taxon>
        <taxon>Oligosphaerales</taxon>
        <taxon>Oligosphaeraceae</taxon>
        <taxon>Oligosphaera</taxon>
    </lineage>
</organism>
<dbReference type="Pfam" id="PF13657">
    <property type="entry name" value="Couple_hipA"/>
    <property type="match status" value="1"/>
</dbReference>
<dbReference type="PANTHER" id="PTHR37419">
    <property type="entry name" value="SERINE/THREONINE-PROTEIN KINASE TOXIN HIPA"/>
    <property type="match status" value="1"/>
</dbReference>
<evidence type="ECO:0000313" key="7">
    <source>
        <dbReference type="Proteomes" id="UP001238163"/>
    </source>
</evidence>
<dbReference type="InterPro" id="IPR012893">
    <property type="entry name" value="HipA-like_C"/>
</dbReference>
<comment type="similarity">
    <text evidence="1">Belongs to the HipA Ser/Thr kinase family.</text>
</comment>
<evidence type="ECO:0000259" key="5">
    <source>
        <dbReference type="Pfam" id="PF13657"/>
    </source>
</evidence>
<sequence length="412" mass="44914">MNCLHVYLHGHKTGALLSQGGALSFQYDPDYLRLATAAPLSFSLPLRVQPYTGPTTEAFFKNLLPPDNVRKRLGKILHLSRHNIFGFLQAIGGDCAGAVAFYPLDQPGGGQSAPAYRPLSEEESVRILGELPLRPLNLGVDAGFRISGAGAQDKLIACVSAGRISLPLYGTPSTHILKPAVAAYPDSVYNEYFCMSLARRAKLPVAASAILTLAGGHYYCTDRYDRCHEQGRSYRLHQEDFCQICGVDPENKYESEGGPGIKQCLQMIRDMRLGAAAQLTFFRSVIFNYLIGNGDAHAKNFSVLYRGAGMSLAPLYDLLSTRVYPALSAESAMKIGGEAVFNKISREHFARMADECDVRPQVVLDLLDALVAILPQLAQALAVELSRDYPSTIYAKIIAVIAEQVSRVALAR</sequence>
<evidence type="ECO:0000256" key="2">
    <source>
        <dbReference type="ARBA" id="ARBA00022679"/>
    </source>
</evidence>
<dbReference type="EC" id="2.7.11.1" evidence="6"/>
<dbReference type="GO" id="GO:0005829">
    <property type="term" value="C:cytosol"/>
    <property type="evidence" value="ECO:0007669"/>
    <property type="project" value="TreeGrafter"/>
</dbReference>
<protein>
    <submittedName>
        <fullName evidence="6">Serine/threonine-protein kinase HipA</fullName>
        <ecNumber evidence="6">2.7.11.1</ecNumber>
    </submittedName>
</protein>
<name>A0AAE4ANW0_9BACT</name>